<evidence type="ECO:0000313" key="3">
    <source>
        <dbReference type="Proteomes" id="UP000748531"/>
    </source>
</evidence>
<gene>
    <name evidence="2" type="ORF">PHET_05407</name>
</gene>
<dbReference type="AlphaFoldDB" id="A0A8J4WGW4"/>
<keyword evidence="3" id="KW-1185">Reference proteome</keyword>
<organism evidence="2 3">
    <name type="scientific">Paragonimus heterotremus</name>
    <dbReference type="NCBI Taxonomy" id="100268"/>
    <lineage>
        <taxon>Eukaryota</taxon>
        <taxon>Metazoa</taxon>
        <taxon>Spiralia</taxon>
        <taxon>Lophotrochozoa</taxon>
        <taxon>Platyhelminthes</taxon>
        <taxon>Trematoda</taxon>
        <taxon>Digenea</taxon>
        <taxon>Plagiorchiida</taxon>
        <taxon>Troglotremata</taxon>
        <taxon>Troglotrematidae</taxon>
        <taxon>Paragonimus</taxon>
    </lineage>
</organism>
<comment type="caution">
    <text evidence="2">The sequence shown here is derived from an EMBL/GenBank/DDBJ whole genome shotgun (WGS) entry which is preliminary data.</text>
</comment>
<proteinExistence type="predicted"/>
<evidence type="ECO:0000256" key="1">
    <source>
        <dbReference type="SAM" id="SignalP"/>
    </source>
</evidence>
<evidence type="ECO:0000313" key="2">
    <source>
        <dbReference type="EMBL" id="KAF5401258.1"/>
    </source>
</evidence>
<reference evidence="2" key="1">
    <citation type="submission" date="2019-05" db="EMBL/GenBank/DDBJ databases">
        <title>Annotation for the trematode Paragonimus heterotremus.</title>
        <authorList>
            <person name="Choi Y.-J."/>
        </authorList>
    </citation>
    <scope>NUCLEOTIDE SEQUENCE</scope>
    <source>
        <strain evidence="2">LC</strain>
    </source>
</reference>
<dbReference type="EMBL" id="LUCH01002593">
    <property type="protein sequence ID" value="KAF5401258.1"/>
    <property type="molecule type" value="Genomic_DNA"/>
</dbReference>
<feature type="chain" id="PRO_5035290274" evidence="1">
    <location>
        <begin position="24"/>
        <end position="68"/>
    </location>
</feature>
<feature type="signal peptide" evidence="1">
    <location>
        <begin position="1"/>
        <end position="23"/>
    </location>
</feature>
<protein>
    <submittedName>
        <fullName evidence="2">Uncharacterized protein</fullName>
    </submittedName>
</protein>
<keyword evidence="1" id="KW-0732">Signal</keyword>
<dbReference type="Proteomes" id="UP000748531">
    <property type="component" value="Unassembled WGS sequence"/>
</dbReference>
<sequence length="68" mass="7744">MLLFQISTGARMFLSVLLMLVSSELVIDASLDYGMGDDTKDQMKRDLNILDDGTGRLNFMELRQQPQF</sequence>
<name>A0A8J4WGW4_9TREM</name>
<accession>A0A8J4WGW4</accession>